<comment type="similarity">
    <text evidence="7">Belongs to the transglycosylase MltG family.</text>
</comment>
<dbReference type="Proteomes" id="UP001574673">
    <property type="component" value="Unassembled WGS sequence"/>
</dbReference>
<evidence type="ECO:0000256" key="1">
    <source>
        <dbReference type="ARBA" id="ARBA00022475"/>
    </source>
</evidence>
<dbReference type="NCBIfam" id="TIGR00247">
    <property type="entry name" value="endolytic transglycosylase MltG"/>
    <property type="match status" value="1"/>
</dbReference>
<dbReference type="EMBL" id="JBEUWX010000002">
    <property type="protein sequence ID" value="MFA9949623.1"/>
    <property type="molecule type" value="Genomic_DNA"/>
</dbReference>
<dbReference type="HAMAP" id="MF_02065">
    <property type="entry name" value="MltG"/>
    <property type="match status" value="1"/>
</dbReference>
<evidence type="ECO:0000256" key="3">
    <source>
        <dbReference type="ARBA" id="ARBA00022989"/>
    </source>
</evidence>
<keyword evidence="7" id="KW-0997">Cell inner membrane</keyword>
<proteinExistence type="inferred from homology"/>
<evidence type="ECO:0000256" key="7">
    <source>
        <dbReference type="HAMAP-Rule" id="MF_02065"/>
    </source>
</evidence>
<keyword evidence="2 7" id="KW-0812">Transmembrane</keyword>
<keyword evidence="6 7" id="KW-0961">Cell wall biogenesis/degradation</keyword>
<reference evidence="10" key="1">
    <citation type="submission" date="2024-06" db="EMBL/GenBank/DDBJ databases">
        <title>Radixoralia hellwigii gen. nov., sp nov., isolated from a root canal in the human oral cavity.</title>
        <authorList>
            <person name="Bartsch S."/>
            <person name="Wittmer A."/>
            <person name="Schulz A.-K."/>
            <person name="Neumann-Schaal M."/>
            <person name="Wolf J."/>
            <person name="Gronow S."/>
            <person name="Tennert C."/>
            <person name="Haecker G."/>
            <person name="Cieplik F."/>
            <person name="Al-Ahmad A."/>
        </authorList>
    </citation>
    <scope>NUCLEOTIDE SEQUENCE [LARGE SCALE GENOMIC DNA]</scope>
    <source>
        <strain evidence="10">Wk13</strain>
    </source>
</reference>
<dbReference type="CDD" id="cd08010">
    <property type="entry name" value="MltG_like"/>
    <property type="match status" value="1"/>
</dbReference>
<feature type="site" description="Important for catalytic activity" evidence="7">
    <location>
        <position position="218"/>
    </location>
</feature>
<dbReference type="Pfam" id="PF02618">
    <property type="entry name" value="YceG"/>
    <property type="match status" value="1"/>
</dbReference>
<keyword evidence="10" id="KW-1185">Reference proteome</keyword>
<protein>
    <recommendedName>
        <fullName evidence="7">Endolytic murein transglycosylase</fullName>
        <ecNumber evidence="7">4.2.2.29</ecNumber>
    </recommendedName>
    <alternativeName>
        <fullName evidence="7">Peptidoglycan lytic transglycosylase</fullName>
    </alternativeName>
    <alternativeName>
        <fullName evidence="7">Peptidoglycan polymerization terminase</fullName>
    </alternativeName>
</protein>
<name>A0ABV4UEG2_9RHOO</name>
<evidence type="ECO:0000256" key="8">
    <source>
        <dbReference type="SAM" id="MobiDB-lite"/>
    </source>
</evidence>
<keyword evidence="5 7" id="KW-0456">Lyase</keyword>
<keyword evidence="4 7" id="KW-0472">Membrane</keyword>
<accession>A0ABV4UEG2</accession>
<comment type="caution">
    <text evidence="9">The sequence shown here is derived from an EMBL/GenBank/DDBJ whole genome shotgun (WGS) entry which is preliminary data.</text>
</comment>
<dbReference type="PANTHER" id="PTHR30518:SF2">
    <property type="entry name" value="ENDOLYTIC MUREIN TRANSGLYCOSYLASE"/>
    <property type="match status" value="1"/>
</dbReference>
<evidence type="ECO:0000256" key="5">
    <source>
        <dbReference type="ARBA" id="ARBA00023239"/>
    </source>
</evidence>
<evidence type="ECO:0000256" key="6">
    <source>
        <dbReference type="ARBA" id="ARBA00023316"/>
    </source>
</evidence>
<dbReference type="Gene3D" id="3.30.160.60">
    <property type="entry name" value="Classic Zinc Finger"/>
    <property type="match status" value="1"/>
</dbReference>
<evidence type="ECO:0000313" key="9">
    <source>
        <dbReference type="EMBL" id="MFA9949623.1"/>
    </source>
</evidence>
<feature type="transmembrane region" description="Helical" evidence="7">
    <location>
        <begin position="7"/>
        <end position="30"/>
    </location>
</feature>
<keyword evidence="3 7" id="KW-1133">Transmembrane helix</keyword>
<dbReference type="InterPro" id="IPR003770">
    <property type="entry name" value="MLTG-like"/>
</dbReference>
<evidence type="ECO:0000256" key="4">
    <source>
        <dbReference type="ARBA" id="ARBA00023136"/>
    </source>
</evidence>
<evidence type="ECO:0000313" key="10">
    <source>
        <dbReference type="Proteomes" id="UP001574673"/>
    </source>
</evidence>
<keyword evidence="1 7" id="KW-1003">Cell membrane</keyword>
<feature type="compositionally biased region" description="Polar residues" evidence="8">
    <location>
        <begin position="341"/>
        <end position="351"/>
    </location>
</feature>
<comment type="subcellular location">
    <subcellularLocation>
        <location evidence="7">Cell inner membrane</location>
        <topology evidence="7">Single-pass membrane protein</topology>
    </subcellularLocation>
</comment>
<evidence type="ECO:0000256" key="2">
    <source>
        <dbReference type="ARBA" id="ARBA00022692"/>
    </source>
</evidence>
<dbReference type="PANTHER" id="PTHR30518">
    <property type="entry name" value="ENDOLYTIC MUREIN TRANSGLYCOSYLASE"/>
    <property type="match status" value="1"/>
</dbReference>
<organism evidence="9 10">
    <name type="scientific">Dentiradicibacter hellwigii</name>
    <dbReference type="NCBI Taxonomy" id="3149053"/>
    <lineage>
        <taxon>Bacteria</taxon>
        <taxon>Pseudomonadati</taxon>
        <taxon>Pseudomonadota</taxon>
        <taxon>Betaproteobacteria</taxon>
        <taxon>Rhodocyclales</taxon>
        <taxon>Rhodocyclaceae</taxon>
        <taxon>Dentiradicibacter</taxon>
    </lineage>
</organism>
<dbReference type="RefSeq" id="WP_418890736.1">
    <property type="nucleotide sequence ID" value="NZ_JBEUWX010000002.1"/>
</dbReference>
<dbReference type="Gene3D" id="3.30.1490.480">
    <property type="entry name" value="Endolytic murein transglycosylase"/>
    <property type="match status" value="1"/>
</dbReference>
<comment type="function">
    <text evidence="7">Functions as a peptidoglycan terminase that cleaves nascent peptidoglycan strands endolytically to terminate their elongation.</text>
</comment>
<comment type="catalytic activity">
    <reaction evidence="7">
        <text>a peptidoglycan chain = a peptidoglycan chain with N-acetyl-1,6-anhydromuramyl-[peptide] at the reducing end + a peptidoglycan chain with N-acetylglucosamine at the non-reducing end.</text>
        <dbReference type="EC" id="4.2.2.29"/>
    </reaction>
</comment>
<dbReference type="EC" id="4.2.2.29" evidence="7"/>
<gene>
    <name evidence="7 9" type="primary">mltG</name>
    <name evidence="9" type="ORF">ABCS64_04645</name>
</gene>
<feature type="region of interest" description="Disordered" evidence="8">
    <location>
        <begin position="316"/>
        <end position="351"/>
    </location>
</feature>
<sequence length="351" mass="38795">MLKFLKFLLKLCLSGVMIGVLAGSALYWYVTSPLSLPSERVEFQVSPGSSLWRAAQDIRAAGVGIEPRVFAALGKFRGAEAAIKAGNYEIARGINALDLLDKLTRGDVLMAEITFVEGITFRQLREKLNAHPDIRHETQGLPEAEIMRRVGAPETSAEGGFFPDTYRFSKQSRDIDILTRAYHAMQRHLAREWAERDAGLPYTNAAQALVMASIIEKETGRDADRPMIAAVFVNRLRRNMLLQTDPSVIYGLGEAFDGNLRKRDLTADTPYNTYTRPGLPPTPIAMPGLASLRAALHPEDDPALYFVARGDGSSHFSQTLEEHSQAVNRYQRGRREVPSAPAQQGSDEGKP</sequence>